<feature type="compositionally biased region" description="Low complexity" evidence="2">
    <location>
        <begin position="495"/>
        <end position="508"/>
    </location>
</feature>
<dbReference type="PANTHER" id="PTHR15744:SF0">
    <property type="entry name" value="KH HOMOLOGY DOMAIN-CONTAINING PROTEIN 4"/>
    <property type="match status" value="1"/>
</dbReference>
<evidence type="ECO:0000313" key="4">
    <source>
        <dbReference type="EMBL" id="KAF5255307.1"/>
    </source>
</evidence>
<evidence type="ECO:0000259" key="3">
    <source>
        <dbReference type="SMART" id="SM00322"/>
    </source>
</evidence>
<dbReference type="Pfam" id="PF22675">
    <property type="entry name" value="KH-I_KHDC4-BBP"/>
    <property type="match status" value="1"/>
</dbReference>
<proteinExistence type="predicted"/>
<dbReference type="PANTHER" id="PTHR15744">
    <property type="entry name" value="BLOM7"/>
    <property type="match status" value="1"/>
</dbReference>
<dbReference type="Gene3D" id="3.30.1370.10">
    <property type="entry name" value="K Homology domain, type 1"/>
    <property type="match status" value="1"/>
</dbReference>
<feature type="region of interest" description="Disordered" evidence="2">
    <location>
        <begin position="1"/>
        <end position="64"/>
    </location>
</feature>
<comment type="caution">
    <text evidence="4">The sequence shown here is derived from an EMBL/GenBank/DDBJ whole genome shotgun (WGS) entry which is preliminary data.</text>
</comment>
<dbReference type="InterPro" id="IPR055429">
    <property type="entry name" value="TRAPPC13_M"/>
</dbReference>
<dbReference type="Proteomes" id="UP000573603">
    <property type="component" value="Unassembled WGS sequence"/>
</dbReference>
<dbReference type="Pfam" id="PF06159">
    <property type="entry name" value="TRAPPC13_N"/>
    <property type="match status" value="1"/>
</dbReference>
<dbReference type="InterPro" id="IPR055256">
    <property type="entry name" value="KH_1_KHDC4/BBP-like"/>
</dbReference>
<dbReference type="InterPro" id="IPR055427">
    <property type="entry name" value="TRAPPC13_N"/>
</dbReference>
<evidence type="ECO:0000256" key="2">
    <source>
        <dbReference type="SAM" id="MobiDB-lite"/>
    </source>
</evidence>
<dbReference type="InterPro" id="IPR031121">
    <property type="entry name" value="RIK/BLOM7"/>
</dbReference>
<feature type="compositionally biased region" description="Basic and acidic residues" evidence="2">
    <location>
        <begin position="382"/>
        <end position="400"/>
    </location>
</feature>
<sequence length="850" mass="91931">MDETERRTVKRSRFDQTEPEPKRTSRFDRRSRSPPSRRSEPGRDRSPIAKDATPEARKSPTDAAAAAAAAAARINAQLQARKGIQHVDVPPIRSADTDSPPPRPTSTPQSANKTAPALDGEMYVADGDYIQDIEVNDLRNRYLLTKGSTQKMVNTPDFKHTDPPRTPPLDLSLQLDREYHAYSLIARFNTPFVAPADSRLIRLKTKPALQDITTRGSYYPNKSMATAANPPLYLHITSTSKSGLESAVAKINELIQQELPQLVDERRFRRRDQDQVERDEFGRRKWPEEKIPISLEPVHGFNLRAQVVGHGGAYVKHIQQETTCRVQIKGRGSGYLEAATNQESDEDMFLHVTGPDPNMVAKAKELCEDLIANVKEQYEEFKSRPPRYGGDRYGGDRYGGDRYNGGGDRNHSHGGSHGASHGSYAGSGYGGYGSNQGGASNSPAAAGVNSPTNAADYAAQYAQYYGGADPYAAYGGYANYVAMYQQYYGAQAQAQAPGAPGATPGQSASPPPPPSEAAPPPPPPPSSAPPPPPPSGSPPGTGGSYGSVANVQSTLRLSRPSLVTQYPIDPPSSVGASIKSPPIPASLAYHSEAASNPSPFLLSPAVNLPVSFGSAYVGETFSCTLCANNELPIDAAKHIRDVRIEAEMKTPGMGAVQRLELGPSDGQPEVDLESGGTLQKVVSFDLKEEGNHVLAVTVSYYEATETSGRTRTFRKLYQFICKASLIVRTKVGPLNSHNTLEHGRWVLEAQLENCSEDVVQLEKVVLDTEPGLRYRDCNWEASGSEKPVLHPGEVEQVCFVVAEDGIESGLEVTPDGRIIFGSLGIGWRGEMGNRGYLATGKLGIRRTAAR</sequence>
<organism evidence="4 5">
    <name type="scientific">Fusarium anthophilum</name>
    <dbReference type="NCBI Taxonomy" id="48485"/>
    <lineage>
        <taxon>Eukaryota</taxon>
        <taxon>Fungi</taxon>
        <taxon>Dikarya</taxon>
        <taxon>Ascomycota</taxon>
        <taxon>Pezizomycotina</taxon>
        <taxon>Sordariomycetes</taxon>
        <taxon>Hypocreomycetidae</taxon>
        <taxon>Hypocreales</taxon>
        <taxon>Nectriaceae</taxon>
        <taxon>Fusarium</taxon>
        <taxon>Fusarium fujikuroi species complex</taxon>
    </lineage>
</organism>
<dbReference type="FunFam" id="3.30.1370.10:FF:000037">
    <property type="entry name" value="KH domain protein"/>
    <property type="match status" value="1"/>
</dbReference>
<dbReference type="InterPro" id="IPR036612">
    <property type="entry name" value="KH_dom_type_1_sf"/>
</dbReference>
<keyword evidence="1" id="KW-0694">RNA-binding</keyword>
<feature type="compositionally biased region" description="Basic and acidic residues" evidence="2">
    <location>
        <begin position="1"/>
        <end position="60"/>
    </location>
</feature>
<dbReference type="GO" id="GO:0003723">
    <property type="term" value="F:RNA binding"/>
    <property type="evidence" value="ECO:0007669"/>
    <property type="project" value="UniProtKB-UniRule"/>
</dbReference>
<dbReference type="AlphaFoldDB" id="A0A8H5EDB7"/>
<dbReference type="Pfam" id="PF23647">
    <property type="entry name" value="TRAPPC13_M"/>
    <property type="match status" value="1"/>
</dbReference>
<dbReference type="InterPro" id="IPR004087">
    <property type="entry name" value="KH_dom"/>
</dbReference>
<dbReference type="InterPro" id="IPR047889">
    <property type="entry name" value="KHDC4_KH-I_second"/>
</dbReference>
<dbReference type="SUPFAM" id="SSF54791">
    <property type="entry name" value="Eukaryotic type KH-domain (KH-domain type I)"/>
    <property type="match status" value="1"/>
</dbReference>
<keyword evidence="5" id="KW-1185">Reference proteome</keyword>
<feature type="region of interest" description="Disordered" evidence="2">
    <location>
        <begin position="382"/>
        <end position="420"/>
    </location>
</feature>
<dbReference type="CDD" id="cd22386">
    <property type="entry name" value="KH-I_KHDC4_rpt2"/>
    <property type="match status" value="1"/>
</dbReference>
<name>A0A8H5EDB7_9HYPO</name>
<dbReference type="InterPro" id="IPR056149">
    <property type="entry name" value="PRP5/DDX46/KHDC4_KH"/>
</dbReference>
<dbReference type="PROSITE" id="PS50084">
    <property type="entry name" value="KH_TYPE_1"/>
    <property type="match status" value="1"/>
</dbReference>
<reference evidence="4 5" key="1">
    <citation type="journal article" date="2020" name="BMC Genomics">
        <title>Correction to: Identification and distribution of gene clusters required for synthesis of sphingolipid metabolism inhibitors in diverse species of the filamentous fungus Fusarium.</title>
        <authorList>
            <person name="Kim H.S."/>
            <person name="Lohmar J.M."/>
            <person name="Busman M."/>
            <person name="Brown D.W."/>
            <person name="Naumann T.A."/>
            <person name="Divon H.H."/>
            <person name="Lysoe E."/>
            <person name="Uhlig S."/>
            <person name="Proctor R.H."/>
        </authorList>
    </citation>
    <scope>NUCLEOTIDE SEQUENCE [LARGE SCALE GENOMIC DNA]</scope>
    <source>
        <strain evidence="4 5">NRRL 25214</strain>
    </source>
</reference>
<gene>
    <name evidence="4" type="ORF">FANTH_53</name>
</gene>
<feature type="domain" description="K Homology" evidence="3">
    <location>
        <begin position="285"/>
        <end position="372"/>
    </location>
</feature>
<dbReference type="Pfam" id="PF23469">
    <property type="entry name" value="KH_12"/>
    <property type="match status" value="1"/>
</dbReference>
<evidence type="ECO:0000256" key="1">
    <source>
        <dbReference type="PROSITE-ProRule" id="PRU00117"/>
    </source>
</evidence>
<feature type="region of interest" description="Disordered" evidence="2">
    <location>
        <begin position="495"/>
        <end position="548"/>
    </location>
</feature>
<accession>A0A8H5EDB7</accession>
<feature type="compositionally biased region" description="Pro residues" evidence="2">
    <location>
        <begin position="509"/>
        <end position="537"/>
    </location>
</feature>
<dbReference type="EMBL" id="JABEVY010000002">
    <property type="protein sequence ID" value="KAF5255307.1"/>
    <property type="molecule type" value="Genomic_DNA"/>
</dbReference>
<feature type="region of interest" description="Disordered" evidence="2">
    <location>
        <begin position="83"/>
        <end position="117"/>
    </location>
</feature>
<dbReference type="SMART" id="SM00322">
    <property type="entry name" value="KH"/>
    <property type="match status" value="1"/>
</dbReference>
<protein>
    <recommendedName>
        <fullName evidence="3">K Homology domain-containing protein</fullName>
    </recommendedName>
</protein>
<dbReference type="GO" id="GO:0005634">
    <property type="term" value="C:nucleus"/>
    <property type="evidence" value="ECO:0007669"/>
    <property type="project" value="InterPro"/>
</dbReference>
<evidence type="ECO:0000313" key="5">
    <source>
        <dbReference type="Proteomes" id="UP000573603"/>
    </source>
</evidence>